<name>A0A8J5GMU6_ZINOF</name>
<protein>
    <submittedName>
        <fullName evidence="1">Uncharacterized protein</fullName>
    </submittedName>
</protein>
<evidence type="ECO:0000313" key="2">
    <source>
        <dbReference type="Proteomes" id="UP000734854"/>
    </source>
</evidence>
<keyword evidence="2" id="KW-1185">Reference proteome</keyword>
<comment type="caution">
    <text evidence="1">The sequence shown here is derived from an EMBL/GenBank/DDBJ whole genome shotgun (WGS) entry which is preliminary data.</text>
</comment>
<dbReference type="AlphaFoldDB" id="A0A8J5GMU6"/>
<evidence type="ECO:0000313" key="1">
    <source>
        <dbReference type="EMBL" id="KAG6507160.1"/>
    </source>
</evidence>
<dbReference type="Proteomes" id="UP000734854">
    <property type="component" value="Unassembled WGS sequence"/>
</dbReference>
<organism evidence="1 2">
    <name type="scientific">Zingiber officinale</name>
    <name type="common">Ginger</name>
    <name type="synonym">Amomum zingiber</name>
    <dbReference type="NCBI Taxonomy" id="94328"/>
    <lineage>
        <taxon>Eukaryota</taxon>
        <taxon>Viridiplantae</taxon>
        <taxon>Streptophyta</taxon>
        <taxon>Embryophyta</taxon>
        <taxon>Tracheophyta</taxon>
        <taxon>Spermatophyta</taxon>
        <taxon>Magnoliopsida</taxon>
        <taxon>Liliopsida</taxon>
        <taxon>Zingiberales</taxon>
        <taxon>Zingiberaceae</taxon>
        <taxon>Zingiber</taxon>
    </lineage>
</organism>
<accession>A0A8J5GMU6</accession>
<sequence length="132" mass="14798">MNYIFSKNSSSYKQVVEAIEDLEPPALGFIKSSDYASTVAHNAAAIRQHNLHIQLLDQIAEDLRDIKAYIKTVLESHKKGRPSAPTIPNDLITKLSNLIIGPTERPKKPKGKILVFKGPLKILKEEKEKAKR</sequence>
<proteinExistence type="predicted"/>
<reference evidence="1 2" key="1">
    <citation type="submission" date="2020-08" db="EMBL/GenBank/DDBJ databases">
        <title>Plant Genome Project.</title>
        <authorList>
            <person name="Zhang R.-G."/>
        </authorList>
    </citation>
    <scope>NUCLEOTIDE SEQUENCE [LARGE SCALE GENOMIC DNA]</scope>
    <source>
        <tissue evidence="1">Rhizome</tissue>
    </source>
</reference>
<gene>
    <name evidence="1" type="ORF">ZIOFF_032501</name>
</gene>
<dbReference type="EMBL" id="JACMSC010000009">
    <property type="protein sequence ID" value="KAG6507160.1"/>
    <property type="molecule type" value="Genomic_DNA"/>
</dbReference>